<evidence type="ECO:0000313" key="5">
    <source>
        <dbReference type="Proteomes" id="UP000249610"/>
    </source>
</evidence>
<feature type="domain" description="Cupin type-2" evidence="3">
    <location>
        <begin position="67"/>
        <end position="130"/>
    </location>
</feature>
<accession>A0A327P088</accession>
<organism evidence="4 5">
    <name type="scientific">Algoriphagus yeomjeoni</name>
    <dbReference type="NCBI Taxonomy" id="291403"/>
    <lineage>
        <taxon>Bacteria</taxon>
        <taxon>Pseudomonadati</taxon>
        <taxon>Bacteroidota</taxon>
        <taxon>Cytophagia</taxon>
        <taxon>Cytophagales</taxon>
        <taxon>Cyclobacteriaceae</taxon>
        <taxon>Algoriphagus</taxon>
    </lineage>
</organism>
<protein>
    <submittedName>
        <fullName evidence="4">Cupin domain-containing protein</fullName>
    </submittedName>
</protein>
<evidence type="ECO:0000256" key="1">
    <source>
        <dbReference type="ARBA" id="ARBA00022723"/>
    </source>
</evidence>
<dbReference type="Pfam" id="PF07883">
    <property type="entry name" value="Cupin_2"/>
    <property type="match status" value="2"/>
</dbReference>
<dbReference type="Gene3D" id="2.60.120.10">
    <property type="entry name" value="Jelly Rolls"/>
    <property type="match status" value="1"/>
</dbReference>
<comment type="caution">
    <text evidence="4">The sequence shown here is derived from an EMBL/GenBank/DDBJ whole genome shotgun (WGS) entry which is preliminary data.</text>
</comment>
<feature type="chain" id="PRO_5016464328" evidence="2">
    <location>
        <begin position="19"/>
        <end position="256"/>
    </location>
</feature>
<dbReference type="EMBL" id="QLLK01000013">
    <property type="protein sequence ID" value="RAI85640.1"/>
    <property type="molecule type" value="Genomic_DNA"/>
</dbReference>
<keyword evidence="2" id="KW-0732">Signal</keyword>
<proteinExistence type="predicted"/>
<dbReference type="PANTHER" id="PTHR35848:SF6">
    <property type="entry name" value="CUPIN TYPE-2 DOMAIN-CONTAINING PROTEIN"/>
    <property type="match status" value="1"/>
</dbReference>
<keyword evidence="1" id="KW-0479">Metal-binding</keyword>
<dbReference type="AlphaFoldDB" id="A0A327P088"/>
<feature type="domain" description="Cupin type-2" evidence="3">
    <location>
        <begin position="194"/>
        <end position="251"/>
    </location>
</feature>
<feature type="signal peptide" evidence="2">
    <location>
        <begin position="1"/>
        <end position="18"/>
    </location>
</feature>
<gene>
    <name evidence="4" type="ORF">LV83_03721</name>
</gene>
<reference evidence="4 5" key="1">
    <citation type="submission" date="2018-06" db="EMBL/GenBank/DDBJ databases">
        <title>Genomic Encyclopedia of Archaeal and Bacterial Type Strains, Phase II (KMG-II): from individual species to whole genera.</title>
        <authorList>
            <person name="Goeker M."/>
        </authorList>
    </citation>
    <scope>NUCLEOTIDE SEQUENCE [LARGE SCALE GENOMIC DNA]</scope>
    <source>
        <strain evidence="4 5">DSM 23446</strain>
    </source>
</reference>
<evidence type="ECO:0000259" key="3">
    <source>
        <dbReference type="Pfam" id="PF07883"/>
    </source>
</evidence>
<dbReference type="InterPro" id="IPR014710">
    <property type="entry name" value="RmlC-like_jellyroll"/>
</dbReference>
<name>A0A327P088_9BACT</name>
<dbReference type="SUPFAM" id="SSF51182">
    <property type="entry name" value="RmlC-like cupins"/>
    <property type="match status" value="2"/>
</dbReference>
<dbReference type="InterPro" id="IPR013096">
    <property type="entry name" value="Cupin_2"/>
</dbReference>
<evidence type="ECO:0000313" key="4">
    <source>
        <dbReference type="EMBL" id="RAI85640.1"/>
    </source>
</evidence>
<dbReference type="CDD" id="cd02209">
    <property type="entry name" value="cupin_XRE_C"/>
    <property type="match status" value="1"/>
</dbReference>
<dbReference type="InterPro" id="IPR011051">
    <property type="entry name" value="RmlC_Cupin_sf"/>
</dbReference>
<dbReference type="GO" id="GO:0046872">
    <property type="term" value="F:metal ion binding"/>
    <property type="evidence" value="ECO:0007669"/>
    <property type="project" value="UniProtKB-KW"/>
</dbReference>
<dbReference type="Proteomes" id="UP000249610">
    <property type="component" value="Unassembled WGS sequence"/>
</dbReference>
<dbReference type="PANTHER" id="PTHR35848">
    <property type="entry name" value="OXALATE-BINDING PROTEIN"/>
    <property type="match status" value="1"/>
</dbReference>
<evidence type="ECO:0000256" key="2">
    <source>
        <dbReference type="SAM" id="SignalP"/>
    </source>
</evidence>
<keyword evidence="5" id="KW-1185">Reference proteome</keyword>
<dbReference type="InterPro" id="IPR051610">
    <property type="entry name" value="GPI/OXD"/>
</dbReference>
<sequence length="256" mass="28714">MKYTLITLFCLMTLSAFAQLKPIESGVFKWDDFKVIPNNDRVSRPILEGVSTHLDYLEMHATTQNVGAKPSTAHANEDIEEIIIVKEGTMKVTIDGESSILGANGVVSLMPLQMHSLENVGTTPLTYYIIRYRSKKKMDVSRGVASGNSLMVNADSLPYRSTSVGGVRSYFDRETAMCERLEMHVTTLDRKVASHEPHAHDETEIILMISGETAQMIDGQEYTAKAGDFYFMESQSVHGIRNINDEPTTYFAFKWK</sequence>